<feature type="compositionally biased region" description="Low complexity" evidence="1">
    <location>
        <begin position="17"/>
        <end position="26"/>
    </location>
</feature>
<accession>A0A7S4Q5R1</accession>
<dbReference type="AlphaFoldDB" id="A0A7S4Q5R1"/>
<organism evidence="2">
    <name type="scientific">Alexandrium monilatum</name>
    <dbReference type="NCBI Taxonomy" id="311494"/>
    <lineage>
        <taxon>Eukaryota</taxon>
        <taxon>Sar</taxon>
        <taxon>Alveolata</taxon>
        <taxon>Dinophyceae</taxon>
        <taxon>Gonyaulacales</taxon>
        <taxon>Pyrocystaceae</taxon>
        <taxon>Alexandrium</taxon>
    </lineage>
</organism>
<feature type="region of interest" description="Disordered" evidence="1">
    <location>
        <begin position="1"/>
        <end position="61"/>
    </location>
</feature>
<reference evidence="2" key="1">
    <citation type="submission" date="2021-01" db="EMBL/GenBank/DDBJ databases">
        <authorList>
            <person name="Corre E."/>
            <person name="Pelletier E."/>
            <person name="Niang G."/>
            <person name="Scheremetjew M."/>
            <person name="Finn R."/>
            <person name="Kale V."/>
            <person name="Holt S."/>
            <person name="Cochrane G."/>
            <person name="Meng A."/>
            <person name="Brown T."/>
            <person name="Cohen L."/>
        </authorList>
    </citation>
    <scope>NUCLEOTIDE SEQUENCE</scope>
    <source>
        <strain evidence="2">CCMP3105</strain>
    </source>
</reference>
<sequence length="747" mass="82792">MGDDERHKSPRITRLTSGGSSSSSGSPVLTERLRSLVGRRPAGSAAGDSEAKDGLLQRARQRNPLGADGALTRAAERIPLVNNFVQGVHRARGWDSQLERARKRNPFGVDGYMTKFGEHIPFVADGIKAIHKLRGNSEAEERARAFSIGRMLSKDGAITKVAELLPISNIVVAALMEIKGEHAEAEKALDILGNWREIGDADGALARVAELLPGVDIVAFGFMVNRGRYASALRTLTKTRWVDITADCVALVLQSGRFEDWLVLEMDSDLEVHPKAASLSGGLLDLCMNLLDFTKQGEPRWIKPPWRRLSTSTTEQADDVRQRFGMRGVAQSMKITKANEVLSMVLAAIENNTPEVLGWTIDLFNWSRDEWVPATRSSRKIMRVMRVFLPDMVNPPAPSSGASLIEAIQRSLPDVTMRHGPMPRRRLSEPQRGRLKHRIPETCGAVSCVSCLSMAACGAHLGPLACLSGCIAAAAALHRTVKSNLIRWINRSNETVWEWMSAPVVPLDLQDPPPMVHPPRPKLFSQRHSTASSSAMPGRPPSCCSPSSAKTPEAEEEQPGQARGDVHSEAPREDDLPTGVIFDWPPEHVVPGSEFVRGYILEEFLRRHWLGWLLWFFEEQIFLNFLNDAVGGQVVPVAIPIPISQGRYSAIDMWLPEIRVLLLLEFCFVDRHYLTGVTVGVVDGLLDQIANAVKAQSLPKDLRELDARLGDFTEPVELHFDISLQWPQEERLRVELRDVMTSLHLPQ</sequence>
<feature type="region of interest" description="Disordered" evidence="1">
    <location>
        <begin position="511"/>
        <end position="571"/>
    </location>
</feature>
<evidence type="ECO:0000256" key="1">
    <source>
        <dbReference type="SAM" id="MobiDB-lite"/>
    </source>
</evidence>
<dbReference type="EMBL" id="HBNR01019265">
    <property type="protein sequence ID" value="CAE4573154.1"/>
    <property type="molecule type" value="Transcribed_RNA"/>
</dbReference>
<evidence type="ECO:0000313" key="2">
    <source>
        <dbReference type="EMBL" id="CAE4573154.1"/>
    </source>
</evidence>
<gene>
    <name evidence="2" type="ORF">AMON00008_LOCUS12773</name>
</gene>
<protein>
    <submittedName>
        <fullName evidence="2">Uncharacterized protein</fullName>
    </submittedName>
</protein>
<proteinExistence type="predicted"/>
<feature type="compositionally biased region" description="Polar residues" evidence="1">
    <location>
        <begin position="526"/>
        <end position="535"/>
    </location>
</feature>
<name>A0A7S4Q5R1_9DINO</name>